<keyword evidence="3" id="KW-0731">Sigma factor</keyword>
<dbReference type="InterPro" id="IPR007627">
    <property type="entry name" value="RNA_pol_sigma70_r2"/>
</dbReference>
<dbReference type="Gene3D" id="1.10.1740.10">
    <property type="match status" value="1"/>
</dbReference>
<keyword evidence="4" id="KW-0804">Transcription</keyword>
<dbReference type="Proteomes" id="UP000677244">
    <property type="component" value="Unassembled WGS sequence"/>
</dbReference>
<evidence type="ECO:0000259" key="6">
    <source>
        <dbReference type="Pfam" id="PF08281"/>
    </source>
</evidence>
<accession>A0ABS3Z145</accession>
<dbReference type="InterPro" id="IPR013325">
    <property type="entry name" value="RNA_pol_sigma_r2"/>
</dbReference>
<comment type="caution">
    <text evidence="7">The sequence shown here is derived from an EMBL/GenBank/DDBJ whole genome shotgun (WGS) entry which is preliminary data.</text>
</comment>
<feature type="domain" description="RNA polymerase sigma factor 70 region 4 type 2" evidence="6">
    <location>
        <begin position="151"/>
        <end position="200"/>
    </location>
</feature>
<dbReference type="InterPro" id="IPR013249">
    <property type="entry name" value="RNA_pol_sigma70_r4_t2"/>
</dbReference>
<protein>
    <submittedName>
        <fullName evidence="7">Sigma-70 family RNA polymerase sigma factor</fullName>
    </submittedName>
</protein>
<evidence type="ECO:0000256" key="1">
    <source>
        <dbReference type="ARBA" id="ARBA00010641"/>
    </source>
</evidence>
<dbReference type="InterPro" id="IPR013324">
    <property type="entry name" value="RNA_pol_sigma_r3/r4-like"/>
</dbReference>
<dbReference type="InterPro" id="IPR036388">
    <property type="entry name" value="WH-like_DNA-bd_sf"/>
</dbReference>
<comment type="similarity">
    <text evidence="1">Belongs to the sigma-70 factor family. ECF subfamily.</text>
</comment>
<keyword evidence="8" id="KW-1185">Reference proteome</keyword>
<evidence type="ECO:0000256" key="4">
    <source>
        <dbReference type="ARBA" id="ARBA00023163"/>
    </source>
</evidence>
<dbReference type="InterPro" id="IPR014284">
    <property type="entry name" value="RNA_pol_sigma-70_dom"/>
</dbReference>
<organism evidence="7 8">
    <name type="scientific">Niastella soli</name>
    <dbReference type="NCBI Taxonomy" id="2821487"/>
    <lineage>
        <taxon>Bacteria</taxon>
        <taxon>Pseudomonadati</taxon>
        <taxon>Bacteroidota</taxon>
        <taxon>Chitinophagia</taxon>
        <taxon>Chitinophagales</taxon>
        <taxon>Chitinophagaceae</taxon>
        <taxon>Niastella</taxon>
    </lineage>
</organism>
<dbReference type="Pfam" id="PF08281">
    <property type="entry name" value="Sigma70_r4_2"/>
    <property type="match status" value="1"/>
</dbReference>
<dbReference type="SUPFAM" id="SSF88946">
    <property type="entry name" value="Sigma2 domain of RNA polymerase sigma factors"/>
    <property type="match status" value="1"/>
</dbReference>
<gene>
    <name evidence="7" type="ORF">J7I42_26605</name>
</gene>
<dbReference type="InterPro" id="IPR039425">
    <property type="entry name" value="RNA_pol_sigma-70-like"/>
</dbReference>
<evidence type="ECO:0000313" key="7">
    <source>
        <dbReference type="EMBL" id="MBO9203884.1"/>
    </source>
</evidence>
<evidence type="ECO:0000313" key="8">
    <source>
        <dbReference type="Proteomes" id="UP000677244"/>
    </source>
</evidence>
<dbReference type="Pfam" id="PF04542">
    <property type="entry name" value="Sigma70_r2"/>
    <property type="match status" value="1"/>
</dbReference>
<dbReference type="SUPFAM" id="SSF88659">
    <property type="entry name" value="Sigma3 and sigma4 domains of RNA polymerase sigma factors"/>
    <property type="match status" value="1"/>
</dbReference>
<name>A0ABS3Z145_9BACT</name>
<dbReference type="PANTHER" id="PTHR43133:SF46">
    <property type="entry name" value="RNA POLYMERASE SIGMA-70 FACTOR ECF SUBFAMILY"/>
    <property type="match status" value="1"/>
</dbReference>
<sequence>MRLLSSPILVVNAIADILNQSAMLKKSFQPSVLHEEDLIKLIRQNDSLAFDLLYKKYWNRLLHFAFRYVKDGYVCQEIVQELFVQLHTSGARLKINSSLSSYLFVAIRNRIYNYLRNRALYKKHITLAGKRIMSSHNNVEQAINFMDVQKKINDTLCEMPEKYRVVYLLHDKNNFTVKKISEALNRPVNTVEKQLRKAMYMLRDRLVMHEMTV</sequence>
<proteinExistence type="inferred from homology"/>
<evidence type="ECO:0000256" key="2">
    <source>
        <dbReference type="ARBA" id="ARBA00023015"/>
    </source>
</evidence>
<dbReference type="RefSeq" id="WP_209141935.1">
    <property type="nucleotide sequence ID" value="NZ_JAGHKO010000011.1"/>
</dbReference>
<feature type="domain" description="RNA polymerase sigma-70 region 2" evidence="5">
    <location>
        <begin position="53"/>
        <end position="119"/>
    </location>
</feature>
<evidence type="ECO:0000256" key="3">
    <source>
        <dbReference type="ARBA" id="ARBA00023082"/>
    </source>
</evidence>
<evidence type="ECO:0000259" key="5">
    <source>
        <dbReference type="Pfam" id="PF04542"/>
    </source>
</evidence>
<dbReference type="NCBIfam" id="TIGR02937">
    <property type="entry name" value="sigma70-ECF"/>
    <property type="match status" value="1"/>
</dbReference>
<reference evidence="7 8" key="1">
    <citation type="submission" date="2021-03" db="EMBL/GenBank/DDBJ databases">
        <title>Assistant Professor.</title>
        <authorList>
            <person name="Huq M.A."/>
        </authorList>
    </citation>
    <scope>NUCLEOTIDE SEQUENCE [LARGE SCALE GENOMIC DNA]</scope>
    <source>
        <strain evidence="7 8">MAH-29</strain>
    </source>
</reference>
<dbReference type="PANTHER" id="PTHR43133">
    <property type="entry name" value="RNA POLYMERASE ECF-TYPE SIGMA FACTO"/>
    <property type="match status" value="1"/>
</dbReference>
<dbReference type="EMBL" id="JAGHKO010000011">
    <property type="protein sequence ID" value="MBO9203884.1"/>
    <property type="molecule type" value="Genomic_DNA"/>
</dbReference>
<keyword evidence="2" id="KW-0805">Transcription regulation</keyword>
<dbReference type="Gene3D" id="1.10.10.10">
    <property type="entry name" value="Winged helix-like DNA-binding domain superfamily/Winged helix DNA-binding domain"/>
    <property type="match status" value="1"/>
</dbReference>